<dbReference type="Pfam" id="PF01408">
    <property type="entry name" value="GFO_IDH_MocA"/>
    <property type="match status" value="1"/>
</dbReference>
<dbReference type="PANTHER" id="PTHR43377:SF6">
    <property type="entry name" value="GFO_IDH_MOCA-LIKE OXIDOREDUCTASE N-TERMINAL DOMAIN-CONTAINING PROTEIN"/>
    <property type="match status" value="1"/>
</dbReference>
<reference evidence="2" key="1">
    <citation type="journal article" date="2020" name="mSystems">
        <title>Genome- and Community-Level Interaction Insights into Carbon Utilization and Element Cycling Functions of Hydrothermarchaeota in Hydrothermal Sediment.</title>
        <authorList>
            <person name="Zhou Z."/>
            <person name="Liu Y."/>
            <person name="Xu W."/>
            <person name="Pan J."/>
            <person name="Luo Z.H."/>
            <person name="Li M."/>
        </authorList>
    </citation>
    <scope>NUCLEOTIDE SEQUENCE [LARGE SCALE GENOMIC DNA]</scope>
    <source>
        <strain evidence="2">SpSt-906</strain>
    </source>
</reference>
<proteinExistence type="predicted"/>
<gene>
    <name evidence="2" type="ORF">ENX07_00510</name>
</gene>
<dbReference type="SUPFAM" id="SSF51735">
    <property type="entry name" value="NAD(P)-binding Rossmann-fold domains"/>
    <property type="match status" value="1"/>
</dbReference>
<protein>
    <submittedName>
        <fullName evidence="2">Gfo/Idh/MocA family oxidoreductase</fullName>
    </submittedName>
</protein>
<dbReference type="InterPro" id="IPR000683">
    <property type="entry name" value="Gfo/Idh/MocA-like_OxRdtase_N"/>
</dbReference>
<accession>A0A7C3UNQ7</accession>
<dbReference type="SUPFAM" id="SSF55347">
    <property type="entry name" value="Glyceraldehyde-3-phosphate dehydrogenase-like, C-terminal domain"/>
    <property type="match status" value="1"/>
</dbReference>
<comment type="caution">
    <text evidence="2">The sequence shown here is derived from an EMBL/GenBank/DDBJ whole genome shotgun (WGS) entry which is preliminary data.</text>
</comment>
<dbReference type="AlphaFoldDB" id="A0A7C3UNQ7"/>
<sequence>MKRVGMAIIGIGNWGLNYVRIFSTFPEAEIKFLVDLDGKNLKRAKAFAPDALFLKDYRPLLSERDWEAGIVATPAPTHFPIVFDLLSAGKDVLVEKPLALNQKEAKLLLRLAGRKRKKLMVGHILLYHPAIRYLRKLLTKKRLGKVNFIYARRINQNSSGNGENSLYGLIPHDISAITYLLRTYPERVWASDDKESDTIFYSFAFAGGVKMFGEAGIKREVSASPTKIREITIFAEKGIAVFDDTKREAKVKIYKNSRERPFRPKIKLEEPLKLECQHFLECIQKNREPLTNGRSGLSVLKILEGIKTSLSRGGKPVKMA</sequence>
<dbReference type="EMBL" id="DTMQ01000007">
    <property type="protein sequence ID" value="HGE98544.1"/>
    <property type="molecule type" value="Genomic_DNA"/>
</dbReference>
<evidence type="ECO:0000259" key="1">
    <source>
        <dbReference type="Pfam" id="PF01408"/>
    </source>
</evidence>
<dbReference type="Gene3D" id="3.40.50.720">
    <property type="entry name" value="NAD(P)-binding Rossmann-like Domain"/>
    <property type="match status" value="1"/>
</dbReference>
<dbReference type="PANTHER" id="PTHR43377">
    <property type="entry name" value="BILIVERDIN REDUCTASE A"/>
    <property type="match status" value="1"/>
</dbReference>
<dbReference type="InterPro" id="IPR051450">
    <property type="entry name" value="Gfo/Idh/MocA_Oxidoreductases"/>
</dbReference>
<dbReference type="InterPro" id="IPR036291">
    <property type="entry name" value="NAD(P)-bd_dom_sf"/>
</dbReference>
<feature type="domain" description="Gfo/Idh/MocA-like oxidoreductase N-terminal" evidence="1">
    <location>
        <begin position="6"/>
        <end position="123"/>
    </location>
</feature>
<dbReference type="GO" id="GO:0000166">
    <property type="term" value="F:nucleotide binding"/>
    <property type="evidence" value="ECO:0007669"/>
    <property type="project" value="InterPro"/>
</dbReference>
<organism evidence="2">
    <name type="scientific">candidate division WOR-3 bacterium</name>
    <dbReference type="NCBI Taxonomy" id="2052148"/>
    <lineage>
        <taxon>Bacteria</taxon>
        <taxon>Bacteria division WOR-3</taxon>
    </lineage>
</organism>
<dbReference type="Gene3D" id="3.30.360.10">
    <property type="entry name" value="Dihydrodipicolinate Reductase, domain 2"/>
    <property type="match status" value="1"/>
</dbReference>
<name>A0A7C3UNQ7_UNCW3</name>
<evidence type="ECO:0000313" key="2">
    <source>
        <dbReference type="EMBL" id="HGE98544.1"/>
    </source>
</evidence>